<dbReference type="InterPro" id="IPR050967">
    <property type="entry name" value="Thiamine_Salvage_TenA"/>
</dbReference>
<dbReference type="GO" id="GO:0009228">
    <property type="term" value="P:thiamine biosynthetic process"/>
    <property type="evidence" value="ECO:0007669"/>
    <property type="project" value="UniProtKB-KW"/>
</dbReference>
<evidence type="ECO:0000313" key="11">
    <source>
        <dbReference type="EMBL" id="SFK07827.1"/>
    </source>
</evidence>
<dbReference type="GO" id="GO:0009229">
    <property type="term" value="P:thiamine diphosphate biosynthetic process"/>
    <property type="evidence" value="ECO:0007669"/>
    <property type="project" value="UniProtKB-UniPathway"/>
</dbReference>
<dbReference type="GO" id="GO:0050334">
    <property type="term" value="F:thiaminase activity"/>
    <property type="evidence" value="ECO:0007669"/>
    <property type="project" value="UniProtKB-EC"/>
</dbReference>
<dbReference type="NCBIfam" id="TIGR04306">
    <property type="entry name" value="salvage_TenA"/>
    <property type="match status" value="1"/>
</dbReference>
<organism evidence="11 12">
    <name type="scientific">Marinilactibacillus piezotolerans</name>
    <dbReference type="NCBI Taxonomy" id="258723"/>
    <lineage>
        <taxon>Bacteria</taxon>
        <taxon>Bacillati</taxon>
        <taxon>Bacillota</taxon>
        <taxon>Bacilli</taxon>
        <taxon>Lactobacillales</taxon>
        <taxon>Carnobacteriaceae</taxon>
        <taxon>Marinilactibacillus</taxon>
    </lineage>
</organism>
<dbReference type="EMBL" id="FOSJ01000008">
    <property type="protein sequence ID" value="SFK07827.1"/>
    <property type="molecule type" value="Genomic_DNA"/>
</dbReference>
<dbReference type="Pfam" id="PF03070">
    <property type="entry name" value="TENA_THI-4"/>
    <property type="match status" value="1"/>
</dbReference>
<gene>
    <name evidence="11" type="ORF">SAMN04488569_100889</name>
</gene>
<comment type="catalytic activity">
    <reaction evidence="8 9">
        <text>thiamine + H2O = 5-(2-hydroxyethyl)-4-methylthiazole + 4-amino-5-hydroxymethyl-2-methylpyrimidine + H(+)</text>
        <dbReference type="Rhea" id="RHEA:17509"/>
        <dbReference type="ChEBI" id="CHEBI:15377"/>
        <dbReference type="ChEBI" id="CHEBI:15378"/>
        <dbReference type="ChEBI" id="CHEBI:16892"/>
        <dbReference type="ChEBI" id="CHEBI:17957"/>
        <dbReference type="ChEBI" id="CHEBI:18385"/>
        <dbReference type="EC" id="3.5.99.2"/>
    </reaction>
</comment>
<comment type="pathway">
    <text evidence="2 9">Cofactor biosynthesis; thiamine diphosphate biosynthesis.</text>
</comment>
<evidence type="ECO:0000256" key="3">
    <source>
        <dbReference type="ARBA" id="ARBA00010264"/>
    </source>
</evidence>
<protein>
    <recommendedName>
        <fullName evidence="6 9">Aminopyrimidine aminohydrolase</fullName>
        <ecNumber evidence="5 9">3.5.99.2</ecNumber>
    </recommendedName>
</protein>
<evidence type="ECO:0000256" key="9">
    <source>
        <dbReference type="RuleBase" id="RU363093"/>
    </source>
</evidence>
<name>A0A1I3WLR8_9LACT</name>
<dbReference type="InterPro" id="IPR027574">
    <property type="entry name" value="Thiaminase_II"/>
</dbReference>
<comment type="function">
    <text evidence="9">Catalyzes an amino-pyrimidine hydrolysis reaction at the C5' of the pyrimidine moiety of thiamine compounds, a reaction that is part of a thiamine salvage pathway.</text>
</comment>
<evidence type="ECO:0000256" key="4">
    <source>
        <dbReference type="ARBA" id="ARBA00011881"/>
    </source>
</evidence>
<dbReference type="OrthoDB" id="34166at2"/>
<evidence type="ECO:0000256" key="7">
    <source>
        <dbReference type="ARBA" id="ARBA00022977"/>
    </source>
</evidence>
<dbReference type="CDD" id="cd19364">
    <property type="entry name" value="TenA_C_BsTenA-like"/>
    <property type="match status" value="1"/>
</dbReference>
<dbReference type="AlphaFoldDB" id="A0A1I3WLR8"/>
<dbReference type="InterPro" id="IPR004305">
    <property type="entry name" value="Thiaminase-2/PQQC"/>
</dbReference>
<evidence type="ECO:0000256" key="6">
    <source>
        <dbReference type="ARBA" id="ARBA00013647"/>
    </source>
</evidence>
<accession>A0A1I3WLR8</accession>
<dbReference type="PANTHER" id="PTHR43198">
    <property type="entry name" value="BIFUNCTIONAL TH2 PROTEIN"/>
    <property type="match status" value="1"/>
</dbReference>
<sequence length="225" mass="26250">MSFTAKARQAAAASWQGSFSHPFITELQSGTLKEDVFRYYLVQDHYYLHHFNKLYTLIAQQTNDQALRALLLENAQNLALGEIAIRENFFEELGITEEEIAETPIAPTAYHYVSHMYRQLIEGTPNTAAVSLLPCSWLYQEIGNTLIAKQSPVPIYQRWIETYAGLEALEHIQQERKILDRLYDESSELEQQQMLEAFVISSEMEYAFWEMAYRKEKWQKDAEIH</sequence>
<evidence type="ECO:0000313" key="12">
    <source>
        <dbReference type="Proteomes" id="UP000199589"/>
    </source>
</evidence>
<dbReference type="PANTHER" id="PTHR43198:SF2">
    <property type="entry name" value="SI:CH1073-67J19.1-RELATED"/>
    <property type="match status" value="1"/>
</dbReference>
<dbReference type="UniPathway" id="UPA00060"/>
<dbReference type="Gene3D" id="1.20.910.10">
    <property type="entry name" value="Heme oxygenase-like"/>
    <property type="match status" value="1"/>
</dbReference>
<reference evidence="12" key="1">
    <citation type="submission" date="2016-10" db="EMBL/GenBank/DDBJ databases">
        <authorList>
            <person name="Varghese N."/>
            <person name="Submissions S."/>
        </authorList>
    </citation>
    <scope>NUCLEOTIDE SEQUENCE [LARGE SCALE GENOMIC DNA]</scope>
    <source>
        <strain evidence="12">DSM 16108</strain>
    </source>
</reference>
<evidence type="ECO:0000256" key="8">
    <source>
        <dbReference type="ARBA" id="ARBA00048337"/>
    </source>
</evidence>
<keyword evidence="9" id="KW-0378">Hydrolase</keyword>
<keyword evidence="12" id="KW-1185">Reference proteome</keyword>
<evidence type="ECO:0000259" key="10">
    <source>
        <dbReference type="Pfam" id="PF03070"/>
    </source>
</evidence>
<comment type="catalytic activity">
    <reaction evidence="1 9">
        <text>4-amino-5-aminomethyl-2-methylpyrimidine + H2O = 4-amino-5-hydroxymethyl-2-methylpyrimidine + NH4(+)</text>
        <dbReference type="Rhea" id="RHEA:31799"/>
        <dbReference type="ChEBI" id="CHEBI:15377"/>
        <dbReference type="ChEBI" id="CHEBI:16892"/>
        <dbReference type="ChEBI" id="CHEBI:28938"/>
        <dbReference type="ChEBI" id="CHEBI:63416"/>
        <dbReference type="EC" id="3.5.99.2"/>
    </reaction>
</comment>
<comment type="subunit">
    <text evidence="4">Homotetramer.</text>
</comment>
<dbReference type="Proteomes" id="UP000199589">
    <property type="component" value="Unassembled WGS sequence"/>
</dbReference>
<dbReference type="EC" id="3.5.99.2" evidence="5 9"/>
<evidence type="ECO:0000256" key="2">
    <source>
        <dbReference type="ARBA" id="ARBA00004948"/>
    </source>
</evidence>
<dbReference type="SUPFAM" id="SSF48613">
    <property type="entry name" value="Heme oxygenase-like"/>
    <property type="match status" value="1"/>
</dbReference>
<dbReference type="InterPro" id="IPR016084">
    <property type="entry name" value="Haem_Oase-like_multi-hlx"/>
</dbReference>
<dbReference type="RefSeq" id="WP_091896311.1">
    <property type="nucleotide sequence ID" value="NZ_FOSJ01000008.1"/>
</dbReference>
<proteinExistence type="inferred from homology"/>
<dbReference type="GO" id="GO:0005829">
    <property type="term" value="C:cytosol"/>
    <property type="evidence" value="ECO:0007669"/>
    <property type="project" value="TreeGrafter"/>
</dbReference>
<keyword evidence="7 9" id="KW-0784">Thiamine biosynthesis</keyword>
<evidence type="ECO:0000256" key="1">
    <source>
        <dbReference type="ARBA" id="ARBA00001881"/>
    </source>
</evidence>
<evidence type="ECO:0000256" key="5">
    <source>
        <dbReference type="ARBA" id="ARBA00012684"/>
    </source>
</evidence>
<comment type="similarity">
    <text evidence="3 9">Belongs to the TenA family.</text>
</comment>
<feature type="domain" description="Thiaminase-2/PQQC" evidence="10">
    <location>
        <begin position="10"/>
        <end position="214"/>
    </location>
</feature>